<evidence type="ECO:0000313" key="2">
    <source>
        <dbReference type="Proteomes" id="UP000050741"/>
    </source>
</evidence>
<accession>A0A183C049</accession>
<reference evidence="2" key="1">
    <citation type="submission" date="2014-05" db="EMBL/GenBank/DDBJ databases">
        <title>The genome and life-stage specific transcriptomes of Globodera pallida elucidate key aspects of plant parasitism by a cyst nematode.</title>
        <authorList>
            <person name="Cotton J.A."/>
            <person name="Lilley C.J."/>
            <person name="Jones L.M."/>
            <person name="Kikuchi T."/>
            <person name="Reid A.J."/>
            <person name="Thorpe P."/>
            <person name="Tsai I.J."/>
            <person name="Beasley H."/>
            <person name="Blok V."/>
            <person name="Cock P.J.A."/>
            <person name="Van den Akker S.E."/>
            <person name="Holroyd N."/>
            <person name="Hunt M."/>
            <person name="Mantelin S."/>
            <person name="Naghra H."/>
            <person name="Pain A."/>
            <person name="Palomares-Rius J.E."/>
            <person name="Zarowiecki M."/>
            <person name="Berriman M."/>
            <person name="Jones J.T."/>
            <person name="Urwin P.E."/>
        </authorList>
    </citation>
    <scope>NUCLEOTIDE SEQUENCE [LARGE SCALE GENOMIC DNA]</scope>
    <source>
        <strain evidence="2">Lindley</strain>
    </source>
</reference>
<feature type="region of interest" description="Disordered" evidence="1">
    <location>
        <begin position="76"/>
        <end position="219"/>
    </location>
</feature>
<reference evidence="3" key="2">
    <citation type="submission" date="2016-06" db="UniProtKB">
        <authorList>
            <consortium name="WormBaseParasite"/>
        </authorList>
    </citation>
    <scope>IDENTIFICATION</scope>
</reference>
<dbReference type="AlphaFoldDB" id="A0A183C049"/>
<sequence>MWHLSIWAKNGGIRLRCSAIAVNSDEDCLKCCHMAARKERSISKAAIIGFIVDYDEMRESAPSEYKPYYRHKRSTEQTAAAAAPAATEYGQSGGDQTAPAATEYGQSGADQTAAEYGQSGGDYAAYSDDGPAGHGKSDYESKKYPGKPKNARCVCCAPKVYKPPYYGTHNGGGYGTERGDKYGAGKGYEKQYEQSSSSEQYQQNNHYEERKDEYGRNKY</sequence>
<evidence type="ECO:0000256" key="1">
    <source>
        <dbReference type="SAM" id="MobiDB-lite"/>
    </source>
</evidence>
<protein>
    <submittedName>
        <fullName evidence="3">Expressed conserved protein</fullName>
    </submittedName>
</protein>
<organism evidence="2 3">
    <name type="scientific">Globodera pallida</name>
    <name type="common">Potato cyst nematode worm</name>
    <name type="synonym">Heterodera pallida</name>
    <dbReference type="NCBI Taxonomy" id="36090"/>
    <lineage>
        <taxon>Eukaryota</taxon>
        <taxon>Metazoa</taxon>
        <taxon>Ecdysozoa</taxon>
        <taxon>Nematoda</taxon>
        <taxon>Chromadorea</taxon>
        <taxon>Rhabditida</taxon>
        <taxon>Tylenchina</taxon>
        <taxon>Tylenchomorpha</taxon>
        <taxon>Tylenchoidea</taxon>
        <taxon>Heteroderidae</taxon>
        <taxon>Heteroderinae</taxon>
        <taxon>Globodera</taxon>
    </lineage>
</organism>
<keyword evidence="2" id="KW-1185">Reference proteome</keyword>
<evidence type="ECO:0000313" key="3">
    <source>
        <dbReference type="WBParaSite" id="GPLIN_000624100"/>
    </source>
</evidence>
<name>A0A183C049_GLOPA</name>
<feature type="compositionally biased region" description="Basic and acidic residues" evidence="1">
    <location>
        <begin position="177"/>
        <end position="192"/>
    </location>
</feature>
<feature type="compositionally biased region" description="Basic and acidic residues" evidence="1">
    <location>
        <begin position="206"/>
        <end position="219"/>
    </location>
</feature>
<proteinExistence type="predicted"/>
<dbReference type="Proteomes" id="UP000050741">
    <property type="component" value="Unassembled WGS sequence"/>
</dbReference>
<feature type="compositionally biased region" description="Low complexity" evidence="1">
    <location>
        <begin position="193"/>
        <end position="203"/>
    </location>
</feature>
<dbReference type="WBParaSite" id="GPLIN_000624100">
    <property type="protein sequence ID" value="GPLIN_000624100"/>
    <property type="gene ID" value="GPLIN_000624100"/>
</dbReference>